<evidence type="ECO:0000256" key="3">
    <source>
        <dbReference type="ARBA" id="ARBA00022723"/>
    </source>
</evidence>
<dbReference type="Proteomes" id="UP001292079">
    <property type="component" value="Unassembled WGS sequence"/>
</dbReference>
<dbReference type="EC" id="3.4.24.-" evidence="8"/>
<sequence length="431" mass="49453">MQRDAIYTQTTVKRSLGRQHLKIILSFEDSLKNQAVYSKIKKTAEGAARYWEKALYVNVDRQDNLLAQRRCLEYDEQKKDYVNTVNCGIERCMEGHLCGVAKIPDKYLSACYAGNKVIIPEGSGLAQNELLIIVSNYIQNNERDTFVWGTFCERDPKTGREVNFHLLPFIGVVNFCVPEKRIFEINDQNLLGLMKHEIGHVLGFHPTVFQTLPDLHPNFRLSNNKIFTCFNLRGEDIQPFCNNFDEMKCLNYERAYGYCSMYKYGTELPLENQYIDSTSDIPFNETQYYGGASLDDYCPIIQKYQIDENRTSSCALNISLKPDLTTNMLLEDVGRNSICIEHSPMKYVTQSYSTTDRRTASCHKFKCSQGALQIIFNEKEYKCPVKGGIIEIEVKLETTTVYTNITCPRCQTICKLVGPERVLKMPLSILS</sequence>
<comment type="similarity">
    <text evidence="1 8">Belongs to the peptidase M8 family.</text>
</comment>
<evidence type="ECO:0000256" key="5">
    <source>
        <dbReference type="ARBA" id="ARBA00022833"/>
    </source>
</evidence>
<dbReference type="PANTHER" id="PTHR10942">
    <property type="entry name" value="LEISHMANOLYSIN-LIKE PEPTIDASE"/>
    <property type="match status" value="1"/>
</dbReference>
<dbReference type="GO" id="GO:0016020">
    <property type="term" value="C:membrane"/>
    <property type="evidence" value="ECO:0007669"/>
    <property type="project" value="InterPro"/>
</dbReference>
<dbReference type="SUPFAM" id="SSF55486">
    <property type="entry name" value="Metalloproteases ('zincins'), catalytic domain"/>
    <property type="match status" value="1"/>
</dbReference>
<organism evidence="9 10">
    <name type="scientific">Schistosoma mekongi</name>
    <name type="common">Parasitic worm</name>
    <dbReference type="NCBI Taxonomy" id="38744"/>
    <lineage>
        <taxon>Eukaryota</taxon>
        <taxon>Metazoa</taxon>
        <taxon>Spiralia</taxon>
        <taxon>Lophotrochozoa</taxon>
        <taxon>Platyhelminthes</taxon>
        <taxon>Trematoda</taxon>
        <taxon>Digenea</taxon>
        <taxon>Strigeidida</taxon>
        <taxon>Schistosomatoidea</taxon>
        <taxon>Schistosomatidae</taxon>
        <taxon>Schistosoma</taxon>
    </lineage>
</organism>
<keyword evidence="3 8" id="KW-0479">Metal-binding</keyword>
<evidence type="ECO:0000256" key="1">
    <source>
        <dbReference type="ARBA" id="ARBA00005860"/>
    </source>
</evidence>
<name>A0AAE2D5K6_SCHME</name>
<comment type="cofactor">
    <cofactor evidence="8">
        <name>Zn(2+)</name>
        <dbReference type="ChEBI" id="CHEBI:29105"/>
    </cofactor>
    <text evidence="8">Binds 1 zinc ion per subunit.</text>
</comment>
<accession>A0AAE2D5K6</accession>
<dbReference type="InterPro" id="IPR001577">
    <property type="entry name" value="Peptidase_M8"/>
</dbReference>
<evidence type="ECO:0000256" key="6">
    <source>
        <dbReference type="ARBA" id="ARBA00023049"/>
    </source>
</evidence>
<dbReference type="PANTHER" id="PTHR10942:SF0">
    <property type="entry name" value="LEISHMANOLYSIN-LIKE PEPTIDASE"/>
    <property type="match status" value="1"/>
</dbReference>
<dbReference type="EMBL" id="JALJAT010000004">
    <property type="protein sequence ID" value="KAK4470980.1"/>
    <property type="molecule type" value="Genomic_DNA"/>
</dbReference>
<dbReference type="Gene3D" id="2.10.55.10">
    <property type="entry name" value="Leishmanolysin domain 3"/>
    <property type="match status" value="1"/>
</dbReference>
<dbReference type="AlphaFoldDB" id="A0AAE2D5K6"/>
<keyword evidence="6 8" id="KW-0482">Metalloprotease</keyword>
<evidence type="ECO:0000313" key="9">
    <source>
        <dbReference type="EMBL" id="KAK4470980.1"/>
    </source>
</evidence>
<dbReference type="Gene3D" id="2.30.34.10">
    <property type="entry name" value="Leishmanolysin domain 4"/>
    <property type="match status" value="1"/>
</dbReference>
<evidence type="ECO:0000256" key="8">
    <source>
        <dbReference type="RuleBase" id="RU366077"/>
    </source>
</evidence>
<evidence type="ECO:0000313" key="10">
    <source>
        <dbReference type="Proteomes" id="UP001292079"/>
    </source>
</evidence>
<evidence type="ECO:0000256" key="7">
    <source>
        <dbReference type="ARBA" id="ARBA00039717"/>
    </source>
</evidence>
<dbReference type="Pfam" id="PF01457">
    <property type="entry name" value="Peptidase_M8"/>
    <property type="match status" value="2"/>
</dbReference>
<dbReference type="Gene3D" id="3.10.170.20">
    <property type="match status" value="1"/>
</dbReference>
<keyword evidence="5 8" id="KW-0862">Zinc</keyword>
<proteinExistence type="inferred from homology"/>
<dbReference type="GO" id="GO:0005737">
    <property type="term" value="C:cytoplasm"/>
    <property type="evidence" value="ECO:0007669"/>
    <property type="project" value="TreeGrafter"/>
</dbReference>
<reference evidence="9" key="1">
    <citation type="submission" date="2022-04" db="EMBL/GenBank/DDBJ databases">
        <authorList>
            <person name="Xu L."/>
            <person name="Lv Z."/>
        </authorList>
    </citation>
    <scope>NUCLEOTIDE SEQUENCE</scope>
    <source>
        <strain evidence="9">LV_2022a</strain>
    </source>
</reference>
<protein>
    <recommendedName>
        <fullName evidence="7 8">Leishmanolysin-like peptidase</fullName>
        <ecNumber evidence="8">3.4.24.-</ecNumber>
    </recommendedName>
</protein>
<keyword evidence="10" id="KW-1185">Reference proteome</keyword>
<dbReference type="GO" id="GO:0046872">
    <property type="term" value="F:metal ion binding"/>
    <property type="evidence" value="ECO:0007669"/>
    <property type="project" value="UniProtKB-KW"/>
</dbReference>
<evidence type="ECO:0000256" key="2">
    <source>
        <dbReference type="ARBA" id="ARBA00022670"/>
    </source>
</evidence>
<reference evidence="9" key="2">
    <citation type="journal article" date="2023" name="Infect Dis Poverty">
        <title>Chromosome-scale genome of the human blood fluke Schistosoma mekongi and its implications for public health.</title>
        <authorList>
            <person name="Zhou M."/>
            <person name="Xu L."/>
            <person name="Xu D."/>
            <person name="Chen W."/>
            <person name="Khan J."/>
            <person name="Hu Y."/>
            <person name="Huang H."/>
            <person name="Wei H."/>
            <person name="Zhang Y."/>
            <person name="Chusongsang P."/>
            <person name="Tanasarnprasert K."/>
            <person name="Hu X."/>
            <person name="Limpanont Y."/>
            <person name="Lv Z."/>
        </authorList>
    </citation>
    <scope>NUCLEOTIDE SEQUENCE</scope>
    <source>
        <strain evidence="9">LV_2022a</strain>
    </source>
</reference>
<dbReference type="GO" id="GO:0007155">
    <property type="term" value="P:cell adhesion"/>
    <property type="evidence" value="ECO:0007669"/>
    <property type="project" value="InterPro"/>
</dbReference>
<gene>
    <name evidence="9" type="ORF">MN116_006483</name>
</gene>
<evidence type="ECO:0000256" key="4">
    <source>
        <dbReference type="ARBA" id="ARBA00022801"/>
    </source>
</evidence>
<dbReference type="GO" id="GO:0004222">
    <property type="term" value="F:metalloendopeptidase activity"/>
    <property type="evidence" value="ECO:0007669"/>
    <property type="project" value="UniProtKB-UniRule"/>
</dbReference>
<keyword evidence="4 8" id="KW-0378">Hydrolase</keyword>
<dbReference type="GO" id="GO:0006508">
    <property type="term" value="P:proteolysis"/>
    <property type="evidence" value="ECO:0007669"/>
    <property type="project" value="UniProtKB-KW"/>
</dbReference>
<keyword evidence="2 8" id="KW-0645">Protease</keyword>
<comment type="caution">
    <text evidence="9">The sequence shown here is derived from an EMBL/GenBank/DDBJ whole genome shotgun (WGS) entry which is preliminary data.</text>
</comment>